<protein>
    <submittedName>
        <fullName evidence="6">Transcriptional regulator, LacI family</fullName>
    </submittedName>
</protein>
<name>A0A1T5MEV7_9FIRM</name>
<dbReference type="Pfam" id="PF13377">
    <property type="entry name" value="Peripla_BP_3"/>
    <property type="match status" value="1"/>
</dbReference>
<dbReference type="PROSITE" id="PS50932">
    <property type="entry name" value="HTH_LACI_2"/>
    <property type="match status" value="1"/>
</dbReference>
<feature type="domain" description="HTH lacI-type" evidence="5">
    <location>
        <begin position="4"/>
        <end position="58"/>
    </location>
</feature>
<dbReference type="PRINTS" id="PR00036">
    <property type="entry name" value="HTHLACI"/>
</dbReference>
<dbReference type="GO" id="GO:0000976">
    <property type="term" value="F:transcription cis-regulatory region binding"/>
    <property type="evidence" value="ECO:0007669"/>
    <property type="project" value="TreeGrafter"/>
</dbReference>
<keyword evidence="7" id="KW-1185">Reference proteome</keyword>
<accession>A0A1T5MEV7</accession>
<evidence type="ECO:0000313" key="7">
    <source>
        <dbReference type="Proteomes" id="UP000190285"/>
    </source>
</evidence>
<dbReference type="STRING" id="36842.SAMN02194393_04550"/>
<sequence length="335" mass="37806">MNVTTIKDIAKIAGVSHSTVSRALNNSSALNEETKKRILEIARDLNYTPNTSARSLVLSKSYNIGVFFSSIYDGTSSSFFHNVIKSISEKVGSNYNIIVKSIDTYIESYNSINPKNFDGIIVVSQKKEDDSFIKKVIEKMIPVVVLNREVKDLEVNNIVSNEIIGVYEGIKHLINLGHKDIAIIEGKEDFESTKVRRKGYLKAFSEFKIDIMNEFIVKGDYGLESGYLRAKDLLKLEHKPSVIFAFNDDMALGAMKAILEAGLRVPEDISILGFDGSVFSHYLTPSISTIKRPIEEICYYGVKILFNIMKNKNVEIEKKSFKTFFIERDSILPKK</sequence>
<dbReference type="PROSITE" id="PS00356">
    <property type="entry name" value="HTH_LACI_1"/>
    <property type="match status" value="1"/>
</dbReference>
<dbReference type="SMART" id="SM00354">
    <property type="entry name" value="HTH_LACI"/>
    <property type="match status" value="1"/>
</dbReference>
<reference evidence="6 7" key="1">
    <citation type="submission" date="2017-02" db="EMBL/GenBank/DDBJ databases">
        <authorList>
            <person name="Peterson S.W."/>
        </authorList>
    </citation>
    <scope>NUCLEOTIDE SEQUENCE [LARGE SCALE GENOMIC DNA]</scope>
    <source>
        <strain evidence="6 7">M1</strain>
    </source>
</reference>
<dbReference type="InterPro" id="IPR000843">
    <property type="entry name" value="HTH_LacI"/>
</dbReference>
<dbReference type="GO" id="GO:0003700">
    <property type="term" value="F:DNA-binding transcription factor activity"/>
    <property type="evidence" value="ECO:0007669"/>
    <property type="project" value="TreeGrafter"/>
</dbReference>
<evidence type="ECO:0000256" key="3">
    <source>
        <dbReference type="ARBA" id="ARBA00023125"/>
    </source>
</evidence>
<keyword evidence="4" id="KW-0804">Transcription</keyword>
<dbReference type="CDD" id="cd01392">
    <property type="entry name" value="HTH_LacI"/>
    <property type="match status" value="1"/>
</dbReference>
<dbReference type="AlphaFoldDB" id="A0A1T5MEV7"/>
<dbReference type="InterPro" id="IPR046335">
    <property type="entry name" value="LacI/GalR-like_sensor"/>
</dbReference>
<dbReference type="RefSeq" id="WP_079494939.1">
    <property type="nucleotide sequence ID" value="NZ_FUZT01000014.1"/>
</dbReference>
<proteinExistence type="predicted"/>
<dbReference type="PANTHER" id="PTHR30146">
    <property type="entry name" value="LACI-RELATED TRANSCRIPTIONAL REPRESSOR"/>
    <property type="match status" value="1"/>
</dbReference>
<dbReference type="PANTHER" id="PTHR30146:SF148">
    <property type="entry name" value="HTH-TYPE TRANSCRIPTIONAL REPRESSOR PURR-RELATED"/>
    <property type="match status" value="1"/>
</dbReference>
<evidence type="ECO:0000256" key="1">
    <source>
        <dbReference type="ARBA" id="ARBA00022491"/>
    </source>
</evidence>
<evidence type="ECO:0000256" key="4">
    <source>
        <dbReference type="ARBA" id="ARBA00023163"/>
    </source>
</evidence>
<keyword evidence="3" id="KW-0238">DNA-binding</keyword>
<gene>
    <name evidence="6" type="ORF">SAMN02194393_04550</name>
</gene>
<dbReference type="OrthoDB" id="9789891at2"/>
<dbReference type="Pfam" id="PF00356">
    <property type="entry name" value="LacI"/>
    <property type="match status" value="1"/>
</dbReference>
<dbReference type="SUPFAM" id="SSF53822">
    <property type="entry name" value="Periplasmic binding protein-like I"/>
    <property type="match status" value="1"/>
</dbReference>
<evidence type="ECO:0000259" key="5">
    <source>
        <dbReference type="PROSITE" id="PS50932"/>
    </source>
</evidence>
<dbReference type="Proteomes" id="UP000190285">
    <property type="component" value="Unassembled WGS sequence"/>
</dbReference>
<organism evidence="6 7">
    <name type="scientific">Maledivibacter halophilus</name>
    <dbReference type="NCBI Taxonomy" id="36842"/>
    <lineage>
        <taxon>Bacteria</taxon>
        <taxon>Bacillati</taxon>
        <taxon>Bacillota</taxon>
        <taxon>Clostridia</taxon>
        <taxon>Peptostreptococcales</taxon>
        <taxon>Caminicellaceae</taxon>
        <taxon>Maledivibacter</taxon>
    </lineage>
</organism>
<dbReference type="InterPro" id="IPR028082">
    <property type="entry name" value="Peripla_BP_I"/>
</dbReference>
<dbReference type="SUPFAM" id="SSF47413">
    <property type="entry name" value="lambda repressor-like DNA-binding domains"/>
    <property type="match status" value="1"/>
</dbReference>
<evidence type="ECO:0000313" key="6">
    <source>
        <dbReference type="EMBL" id="SKC86448.1"/>
    </source>
</evidence>
<dbReference type="Gene3D" id="3.40.50.2300">
    <property type="match status" value="2"/>
</dbReference>
<keyword evidence="2" id="KW-0805">Transcription regulation</keyword>
<dbReference type="InterPro" id="IPR010982">
    <property type="entry name" value="Lambda_DNA-bd_dom_sf"/>
</dbReference>
<dbReference type="EMBL" id="FUZT01000014">
    <property type="protein sequence ID" value="SKC86448.1"/>
    <property type="molecule type" value="Genomic_DNA"/>
</dbReference>
<keyword evidence="1" id="KW-0678">Repressor</keyword>
<dbReference type="CDD" id="cd06267">
    <property type="entry name" value="PBP1_LacI_sugar_binding-like"/>
    <property type="match status" value="1"/>
</dbReference>
<evidence type="ECO:0000256" key="2">
    <source>
        <dbReference type="ARBA" id="ARBA00023015"/>
    </source>
</evidence>
<dbReference type="Gene3D" id="1.10.260.40">
    <property type="entry name" value="lambda repressor-like DNA-binding domains"/>
    <property type="match status" value="1"/>
</dbReference>